<dbReference type="InterPro" id="IPR011042">
    <property type="entry name" value="6-blade_b-propeller_TolB-like"/>
</dbReference>
<dbReference type="InterPro" id="IPR048031">
    <property type="entry name" value="ScyD/ScyE-like"/>
</dbReference>
<accession>A0A433VDX8</accession>
<gene>
    <name evidence="1" type="ORF">DSM106972_044470</name>
</gene>
<dbReference type="NCBIfam" id="NF033206">
    <property type="entry name" value="ScyE_fam"/>
    <property type="match status" value="1"/>
</dbReference>
<dbReference type="AlphaFoldDB" id="A0A433VDX8"/>
<sequence length="220" mass="23498">MADLAAYELNNNPDGGDIITNPYDLLIQGNTAYVIDAGGNDLLSLNINGSNFKVDNVFPTSKTKNRTTGEEVSYQAVPTAVTPGLDGALYVSQLTGNPFPKGQAQIFRIDSDGKKEVYADGFTNIVDLAFDKSGGLFVLEYDSDGIASGDSKGALVYLPPEGNTCLTITSDNLISPTGLTIGSDNNIYISNKGFTPGEGEVIRFENPFNRYTPSILGKKY</sequence>
<dbReference type="RefSeq" id="WP_233787325.1">
    <property type="nucleotide sequence ID" value="NZ_RSCL01000011.1"/>
</dbReference>
<evidence type="ECO:0008006" key="3">
    <source>
        <dbReference type="Google" id="ProtNLM"/>
    </source>
</evidence>
<reference evidence="1" key="1">
    <citation type="submission" date="2018-12" db="EMBL/GenBank/DDBJ databases">
        <authorList>
            <person name="Will S."/>
            <person name="Neumann-Schaal M."/>
            <person name="Henke P."/>
        </authorList>
    </citation>
    <scope>NUCLEOTIDE SEQUENCE</scope>
    <source>
        <strain evidence="1">PCC 7102</strain>
    </source>
</reference>
<evidence type="ECO:0000313" key="2">
    <source>
        <dbReference type="Proteomes" id="UP000271624"/>
    </source>
</evidence>
<dbReference type="SUPFAM" id="SSF63825">
    <property type="entry name" value="YWTD domain"/>
    <property type="match status" value="1"/>
</dbReference>
<organism evidence="1 2">
    <name type="scientific">Dulcicalothrix desertica PCC 7102</name>
    <dbReference type="NCBI Taxonomy" id="232991"/>
    <lineage>
        <taxon>Bacteria</taxon>
        <taxon>Bacillati</taxon>
        <taxon>Cyanobacteriota</taxon>
        <taxon>Cyanophyceae</taxon>
        <taxon>Nostocales</taxon>
        <taxon>Calotrichaceae</taxon>
        <taxon>Dulcicalothrix</taxon>
    </lineage>
</organism>
<dbReference type="Proteomes" id="UP000271624">
    <property type="component" value="Unassembled WGS sequence"/>
</dbReference>
<dbReference type="Gene3D" id="2.120.10.30">
    <property type="entry name" value="TolB, C-terminal domain"/>
    <property type="match status" value="1"/>
</dbReference>
<keyword evidence="2" id="KW-1185">Reference proteome</keyword>
<evidence type="ECO:0000313" key="1">
    <source>
        <dbReference type="EMBL" id="RUT04219.1"/>
    </source>
</evidence>
<proteinExistence type="predicted"/>
<dbReference type="EMBL" id="RSCL01000011">
    <property type="protein sequence ID" value="RUT04219.1"/>
    <property type="molecule type" value="Genomic_DNA"/>
</dbReference>
<comment type="caution">
    <text evidence="1">The sequence shown here is derived from an EMBL/GenBank/DDBJ whole genome shotgun (WGS) entry which is preliminary data.</text>
</comment>
<protein>
    <recommendedName>
        <fullName evidence="3">SMP-30/Gluconolactonase/LRE-like region domain-containing protein</fullName>
    </recommendedName>
</protein>
<reference evidence="1" key="2">
    <citation type="journal article" date="2019" name="Genome Biol. Evol.">
        <title>Day and night: Metabolic profiles and evolutionary relationships of six axenic non-marine cyanobacteria.</title>
        <authorList>
            <person name="Will S.E."/>
            <person name="Henke P."/>
            <person name="Boedeker C."/>
            <person name="Huang S."/>
            <person name="Brinkmann H."/>
            <person name="Rohde M."/>
            <person name="Jarek M."/>
            <person name="Friedl T."/>
            <person name="Seufert S."/>
            <person name="Schumacher M."/>
            <person name="Overmann J."/>
            <person name="Neumann-Schaal M."/>
            <person name="Petersen J."/>
        </authorList>
    </citation>
    <scope>NUCLEOTIDE SEQUENCE [LARGE SCALE GENOMIC DNA]</scope>
    <source>
        <strain evidence="1">PCC 7102</strain>
    </source>
</reference>
<name>A0A433VDX8_9CYAN</name>